<organism evidence="8 9">
    <name type="scientific">Spirulina subsalsa FACHB-351</name>
    <dbReference type="NCBI Taxonomy" id="234711"/>
    <lineage>
        <taxon>Bacteria</taxon>
        <taxon>Bacillati</taxon>
        <taxon>Cyanobacteriota</taxon>
        <taxon>Cyanophyceae</taxon>
        <taxon>Spirulinales</taxon>
        <taxon>Spirulinaceae</taxon>
        <taxon>Spirulina</taxon>
    </lineage>
</organism>
<name>A0ABT3L6T7_9CYAN</name>
<evidence type="ECO:0000313" key="9">
    <source>
        <dbReference type="Proteomes" id="UP001526426"/>
    </source>
</evidence>
<dbReference type="SMART" id="SM00138">
    <property type="entry name" value="MeTrc"/>
    <property type="match status" value="1"/>
</dbReference>
<dbReference type="SUPFAM" id="SSF47757">
    <property type="entry name" value="Chemotaxis receptor methyltransferase CheR, N-terminal domain"/>
    <property type="match status" value="1"/>
</dbReference>
<dbReference type="InterPro" id="IPR050903">
    <property type="entry name" value="Bact_Chemotaxis_MeTrfase"/>
</dbReference>
<evidence type="ECO:0000256" key="3">
    <source>
        <dbReference type="ARBA" id="ARBA00022603"/>
    </source>
</evidence>
<keyword evidence="6" id="KW-0802">TPR repeat</keyword>
<feature type="repeat" description="TPR" evidence="6">
    <location>
        <begin position="370"/>
        <end position="403"/>
    </location>
</feature>
<dbReference type="Pfam" id="PF01739">
    <property type="entry name" value="CheR"/>
    <property type="match status" value="1"/>
</dbReference>
<dbReference type="Pfam" id="PF14559">
    <property type="entry name" value="TPR_19"/>
    <property type="match status" value="1"/>
</dbReference>
<dbReference type="RefSeq" id="WP_265265061.1">
    <property type="nucleotide sequence ID" value="NZ_JAIHOM010000061.1"/>
</dbReference>
<evidence type="ECO:0000259" key="7">
    <source>
        <dbReference type="PROSITE" id="PS50123"/>
    </source>
</evidence>
<dbReference type="SUPFAM" id="SSF48452">
    <property type="entry name" value="TPR-like"/>
    <property type="match status" value="1"/>
</dbReference>
<accession>A0ABT3L6T7</accession>
<dbReference type="EC" id="2.1.1.80" evidence="2"/>
<dbReference type="InterPro" id="IPR011990">
    <property type="entry name" value="TPR-like_helical_dom_sf"/>
</dbReference>
<reference evidence="8 9" key="1">
    <citation type="submission" date="2021-08" db="EMBL/GenBank/DDBJ databases">
        <title>Draft genome sequence of Spirulina subsalsa with high tolerance to salinity and hype-accumulation of phycocyanin.</title>
        <authorList>
            <person name="Pei H."/>
            <person name="Jiang L."/>
        </authorList>
    </citation>
    <scope>NUCLEOTIDE SEQUENCE [LARGE SCALE GENOMIC DNA]</scope>
    <source>
        <strain evidence="8 9">FACHB-351</strain>
    </source>
</reference>
<evidence type="ECO:0000256" key="2">
    <source>
        <dbReference type="ARBA" id="ARBA00012534"/>
    </source>
</evidence>
<dbReference type="CDD" id="cd02440">
    <property type="entry name" value="AdoMet_MTases"/>
    <property type="match status" value="1"/>
</dbReference>
<dbReference type="SMART" id="SM00028">
    <property type="entry name" value="TPR"/>
    <property type="match status" value="4"/>
</dbReference>
<evidence type="ECO:0000256" key="6">
    <source>
        <dbReference type="PROSITE-ProRule" id="PRU00339"/>
    </source>
</evidence>
<dbReference type="Gene3D" id="3.40.50.150">
    <property type="entry name" value="Vaccinia Virus protein VP39"/>
    <property type="match status" value="1"/>
</dbReference>
<dbReference type="PROSITE" id="PS50005">
    <property type="entry name" value="TPR"/>
    <property type="match status" value="3"/>
</dbReference>
<dbReference type="InterPro" id="IPR036804">
    <property type="entry name" value="CheR_N_sf"/>
</dbReference>
<evidence type="ECO:0000256" key="5">
    <source>
        <dbReference type="ARBA" id="ARBA00022691"/>
    </source>
</evidence>
<feature type="domain" description="CheR-type methyltransferase" evidence="7">
    <location>
        <begin position="1"/>
        <end position="259"/>
    </location>
</feature>
<dbReference type="PRINTS" id="PR00996">
    <property type="entry name" value="CHERMTFRASE"/>
</dbReference>
<dbReference type="EMBL" id="JAIHOM010000061">
    <property type="protein sequence ID" value="MCW6037220.1"/>
    <property type="molecule type" value="Genomic_DNA"/>
</dbReference>
<feature type="repeat" description="TPR" evidence="6">
    <location>
        <begin position="438"/>
        <end position="471"/>
    </location>
</feature>
<proteinExistence type="predicted"/>
<dbReference type="InterPro" id="IPR022642">
    <property type="entry name" value="CheR_C"/>
</dbReference>
<evidence type="ECO:0000313" key="8">
    <source>
        <dbReference type="EMBL" id="MCW6037220.1"/>
    </source>
</evidence>
<keyword evidence="3" id="KW-0489">Methyltransferase</keyword>
<keyword evidence="9" id="KW-1185">Reference proteome</keyword>
<keyword evidence="4" id="KW-0808">Transferase</keyword>
<comment type="catalytic activity">
    <reaction evidence="1">
        <text>L-glutamyl-[protein] + S-adenosyl-L-methionine = [protein]-L-glutamate 5-O-methyl ester + S-adenosyl-L-homocysteine</text>
        <dbReference type="Rhea" id="RHEA:24452"/>
        <dbReference type="Rhea" id="RHEA-COMP:10208"/>
        <dbReference type="Rhea" id="RHEA-COMP:10311"/>
        <dbReference type="ChEBI" id="CHEBI:29973"/>
        <dbReference type="ChEBI" id="CHEBI:57856"/>
        <dbReference type="ChEBI" id="CHEBI:59789"/>
        <dbReference type="ChEBI" id="CHEBI:82795"/>
        <dbReference type="EC" id="2.1.1.80"/>
    </reaction>
</comment>
<dbReference type="Gene3D" id="1.10.155.10">
    <property type="entry name" value="Chemotaxis receptor methyltransferase CheR, N-terminal domain"/>
    <property type="match status" value="1"/>
</dbReference>
<dbReference type="Pfam" id="PF13181">
    <property type="entry name" value="TPR_8"/>
    <property type="match status" value="1"/>
</dbReference>
<dbReference type="InterPro" id="IPR029063">
    <property type="entry name" value="SAM-dependent_MTases_sf"/>
</dbReference>
<feature type="repeat" description="TPR" evidence="6">
    <location>
        <begin position="404"/>
        <end position="437"/>
    </location>
</feature>
<evidence type="ECO:0000256" key="4">
    <source>
        <dbReference type="ARBA" id="ARBA00022679"/>
    </source>
</evidence>
<dbReference type="PANTHER" id="PTHR24422">
    <property type="entry name" value="CHEMOTAXIS PROTEIN METHYLTRANSFERASE"/>
    <property type="match status" value="1"/>
</dbReference>
<dbReference type="InterPro" id="IPR019734">
    <property type="entry name" value="TPR_rpt"/>
</dbReference>
<sequence length="520" mass="60508">MPFSSDISPDLFSKFTDLISHYTGIKVRLEDKTHFTRKLFQRMEQLQISAFEDYYHFLLEHNVNAFQEWQELAVLLTNTESYFFRDQGQFSLLEEQIIPQLIRQNNQNRTLKIWSAGCSTGEEPYSLAILLDQLLPNRYQWNALVLGTDINYQALNRAREGLYNSWSFRMIKPQIQQEYFSPYKQGYQIREDIRSFVRFEFLNLLQTSPNNKLEFSGDIDLIICRNVFIYFQPDAIAQVLKRFHKALKPGGYLLTGHAELYGQNMTGFQSQIFSESILYQKQPYNHSPREEILIPPLLPPPRITPIANPTPPNGYVINPVNPPPQPQPPQPTIISPQELLQQAHQLFQEKQYPLAIEKANQVLKNYPDNLLAYYLLAHIYANTGQYDQACYFCQQALEKDPLSVAFYYLLSHIAEEKGDTEEAKYLYKRIIYLDPNAIDAYYQLSHLYEQEGNQQRAQKMYQTALNLQKQLSTPSTARSPYLESDLNRMSSSNFLTDTFLTNWSANFNPVNPEPSSLMDG</sequence>
<dbReference type="Proteomes" id="UP001526426">
    <property type="component" value="Unassembled WGS sequence"/>
</dbReference>
<dbReference type="PROSITE" id="PS50123">
    <property type="entry name" value="CHER"/>
    <property type="match status" value="1"/>
</dbReference>
<dbReference type="Gene3D" id="1.25.40.10">
    <property type="entry name" value="Tetratricopeptide repeat domain"/>
    <property type="match status" value="1"/>
</dbReference>
<gene>
    <name evidence="8" type="ORF">K4A83_13205</name>
</gene>
<dbReference type="InterPro" id="IPR000780">
    <property type="entry name" value="CheR_MeTrfase"/>
</dbReference>
<evidence type="ECO:0000256" key="1">
    <source>
        <dbReference type="ARBA" id="ARBA00001541"/>
    </source>
</evidence>
<dbReference type="PANTHER" id="PTHR24422:SF10">
    <property type="entry name" value="CHEMOTAXIS PROTEIN METHYLTRANSFERASE 2"/>
    <property type="match status" value="1"/>
</dbReference>
<dbReference type="SUPFAM" id="SSF53335">
    <property type="entry name" value="S-adenosyl-L-methionine-dependent methyltransferases"/>
    <property type="match status" value="1"/>
</dbReference>
<protein>
    <recommendedName>
        <fullName evidence="2">protein-glutamate O-methyltransferase</fullName>
        <ecNumber evidence="2">2.1.1.80</ecNumber>
    </recommendedName>
</protein>
<comment type="caution">
    <text evidence="8">The sequence shown here is derived from an EMBL/GenBank/DDBJ whole genome shotgun (WGS) entry which is preliminary data.</text>
</comment>
<keyword evidence="5" id="KW-0949">S-adenosyl-L-methionine</keyword>